<dbReference type="Proteomes" id="UP001174909">
    <property type="component" value="Unassembled WGS sequence"/>
</dbReference>
<name>A0AA35TW01_GEOBA</name>
<sequence>MLGFLRKFRAGTSRPIIIIGNDRYGRQWGVEPLEDFLNDDFSIVYPRVPSHRSTRLTVPHMILNTGARAGLDRGSIRYLSTHMPHVIVVDARNVGHGKHRLMMRMSRGARDHANWFIAFNDLRAEGDVSKYEHKMPYAPNHYPELKKWFGFVEVRTRKVEYSSDEPQVVLANPLFYRTDEDDPDIHENLRGNRPYYFDGPERHVRHEVRFGFGDFGVESRVTGNTSDELVEAVQEFMRQEVARLLSEESGDGD</sequence>
<dbReference type="EMBL" id="CASHTH010004224">
    <property type="protein sequence ID" value="CAI8054917.1"/>
    <property type="molecule type" value="Genomic_DNA"/>
</dbReference>
<comment type="caution">
    <text evidence="1">The sequence shown here is derived from an EMBL/GenBank/DDBJ whole genome shotgun (WGS) entry which is preliminary data.</text>
</comment>
<accession>A0AA35TW01</accession>
<dbReference type="AlphaFoldDB" id="A0AA35TW01"/>
<organism evidence="1 2">
    <name type="scientific">Geodia barretti</name>
    <name type="common">Barrett's horny sponge</name>
    <dbReference type="NCBI Taxonomy" id="519541"/>
    <lineage>
        <taxon>Eukaryota</taxon>
        <taxon>Metazoa</taxon>
        <taxon>Porifera</taxon>
        <taxon>Demospongiae</taxon>
        <taxon>Heteroscleromorpha</taxon>
        <taxon>Tetractinellida</taxon>
        <taxon>Astrophorina</taxon>
        <taxon>Geodiidae</taxon>
        <taxon>Geodia</taxon>
    </lineage>
</organism>
<keyword evidence="2" id="KW-1185">Reference proteome</keyword>
<evidence type="ECO:0000313" key="1">
    <source>
        <dbReference type="EMBL" id="CAI8054917.1"/>
    </source>
</evidence>
<protein>
    <submittedName>
        <fullName evidence="1">Uncharacterized protein</fullName>
    </submittedName>
</protein>
<gene>
    <name evidence="1" type="ORF">GBAR_LOCUS29962</name>
</gene>
<evidence type="ECO:0000313" key="2">
    <source>
        <dbReference type="Proteomes" id="UP001174909"/>
    </source>
</evidence>
<reference evidence="1" key="1">
    <citation type="submission" date="2023-03" db="EMBL/GenBank/DDBJ databases">
        <authorList>
            <person name="Steffen K."/>
            <person name="Cardenas P."/>
        </authorList>
    </citation>
    <scope>NUCLEOTIDE SEQUENCE</scope>
</reference>
<proteinExistence type="predicted"/>